<accession>A0A5B8T0E8</accession>
<dbReference type="KEGG" id="lpse:FGL85_11010"/>
<reference evidence="1 2" key="1">
    <citation type="submission" date="2019-06" db="EMBL/GenBank/DDBJ databases">
        <title>Genome analyses of bacteria isolated from kimchi.</title>
        <authorList>
            <person name="Lee S."/>
            <person name="Ahn S."/>
            <person name="Roh S."/>
        </authorList>
    </citation>
    <scope>NUCLEOTIDE SEQUENCE [LARGE SCALE GENOMIC DNA]</scope>
    <source>
        <strain evidence="1 2">CBA3630</strain>
    </source>
</reference>
<organism evidence="1 2">
    <name type="scientific">Leuconostoc pseudomesenteroides</name>
    <dbReference type="NCBI Taxonomy" id="33968"/>
    <lineage>
        <taxon>Bacteria</taxon>
        <taxon>Bacillati</taxon>
        <taxon>Bacillota</taxon>
        <taxon>Bacilli</taxon>
        <taxon>Lactobacillales</taxon>
        <taxon>Lactobacillaceae</taxon>
        <taxon>Leuconostoc</taxon>
    </lineage>
</organism>
<dbReference type="AlphaFoldDB" id="A0A5B8T0E8"/>
<name>A0A5B8T0E8_LEUPS</name>
<keyword evidence="1" id="KW-0238">DNA-binding</keyword>
<dbReference type="Proteomes" id="UP000321296">
    <property type="component" value="Chromosome"/>
</dbReference>
<evidence type="ECO:0000313" key="1">
    <source>
        <dbReference type="EMBL" id="QEA43002.1"/>
    </source>
</evidence>
<dbReference type="GO" id="GO:0003677">
    <property type="term" value="F:DNA binding"/>
    <property type="evidence" value="ECO:0007669"/>
    <property type="project" value="UniProtKB-KW"/>
</dbReference>
<proteinExistence type="predicted"/>
<evidence type="ECO:0000313" key="2">
    <source>
        <dbReference type="Proteomes" id="UP000321296"/>
    </source>
</evidence>
<sequence length="332" mass="38956">MNNNSLDVDINRQNILNNDLALEKIEEIYNFRQSYFTNQQVANFFDISIPTLERTISEHRVELERNDFSVLSGKKLNDFREQHPEVFETINNDGLKVRNIAISSIRTVLNLSMLLKTSSVAQELRSKILDVTVEVLQEKTKGNVKYINQRDNSFLEQSYREKTERKQFTNALNNYVDMNAYKYAYFTDEIYKAIFKEQAKDYKKLLDLKARENVRDTLYSEVLVLIASFEAGLAYEIEIKHNELDRKLTQVETKQILDKFSSHPLQKPLIDNARTKMASRDYGFRSVVHSNISDYINPMNKDDFEKFLGEKSKSLQEQIAENIDVFKRLKDK</sequence>
<gene>
    <name evidence="1" type="ORF">FGL85_11010</name>
</gene>
<protein>
    <submittedName>
        <fullName evidence="1">DNA-binding protein</fullName>
    </submittedName>
</protein>
<dbReference type="EMBL" id="CP042383">
    <property type="protein sequence ID" value="QEA43002.1"/>
    <property type="molecule type" value="Genomic_DNA"/>
</dbReference>
<dbReference type="RefSeq" id="WP_147651983.1">
    <property type="nucleotide sequence ID" value="NZ_CP042383.1"/>
</dbReference>